<dbReference type="SMART" id="SM00256">
    <property type="entry name" value="FBOX"/>
    <property type="match status" value="1"/>
</dbReference>
<dbReference type="Gene3D" id="1.20.1280.50">
    <property type="match status" value="1"/>
</dbReference>
<dbReference type="PANTHER" id="PTHR12874">
    <property type="entry name" value="F-BOX ONLY PROTEIN 48-RELATED"/>
    <property type="match status" value="1"/>
</dbReference>
<organism evidence="4 5">
    <name type="scientific">Paratrimastix pyriformis</name>
    <dbReference type="NCBI Taxonomy" id="342808"/>
    <lineage>
        <taxon>Eukaryota</taxon>
        <taxon>Metamonada</taxon>
        <taxon>Preaxostyla</taxon>
        <taxon>Paratrimastigidae</taxon>
        <taxon>Paratrimastix</taxon>
    </lineage>
</organism>
<dbReference type="Proteomes" id="UP001141327">
    <property type="component" value="Unassembled WGS sequence"/>
</dbReference>
<evidence type="ECO:0000259" key="2">
    <source>
        <dbReference type="PROSITE" id="PS50181"/>
    </source>
</evidence>
<accession>A0ABQ8U1L1</accession>
<dbReference type="CDD" id="cd09917">
    <property type="entry name" value="F-box_SF"/>
    <property type="match status" value="1"/>
</dbReference>
<name>A0ABQ8U1L1_9EUKA</name>
<dbReference type="PANTHER" id="PTHR12874:SF9">
    <property type="entry name" value="F-BOX ONLY PROTEIN 48"/>
    <property type="match status" value="1"/>
</dbReference>
<reference evidence="4" key="1">
    <citation type="journal article" date="2022" name="bioRxiv">
        <title>Genomics of Preaxostyla Flagellates Illuminates Evolutionary Transitions and the Path Towards Mitochondrial Loss.</title>
        <authorList>
            <person name="Novak L.V.F."/>
            <person name="Treitli S.C."/>
            <person name="Pyrih J."/>
            <person name="Halakuc P."/>
            <person name="Pipaliya S.V."/>
            <person name="Vacek V."/>
            <person name="Brzon O."/>
            <person name="Soukal P."/>
            <person name="Eme L."/>
            <person name="Dacks J.B."/>
            <person name="Karnkowska A."/>
            <person name="Elias M."/>
            <person name="Hampl V."/>
        </authorList>
    </citation>
    <scope>NUCLEOTIDE SEQUENCE</scope>
    <source>
        <strain evidence="4">RCP-MX</strain>
    </source>
</reference>
<evidence type="ECO:0000313" key="4">
    <source>
        <dbReference type="EMBL" id="KAJ4453043.1"/>
    </source>
</evidence>
<evidence type="ECO:0000259" key="3">
    <source>
        <dbReference type="PROSITE" id="PS50188"/>
    </source>
</evidence>
<dbReference type="InterPro" id="IPR001810">
    <property type="entry name" value="F-box_dom"/>
</dbReference>
<feature type="region of interest" description="Disordered" evidence="1">
    <location>
        <begin position="258"/>
        <end position="277"/>
    </location>
</feature>
<dbReference type="EMBL" id="JAPMOS010000324">
    <property type="protein sequence ID" value="KAJ4453043.1"/>
    <property type="molecule type" value="Genomic_DNA"/>
</dbReference>
<sequence length="277" mass="31035">MASFGITLESLPDDILLLVFSFLPPKGLVNFSLVCGRWNRLSSGDRMWFKFCANFLTSKPDDPDEYLRRHHFDSYRRFFLSQANCWDLSKSLCRPDTTFSDDNRTFATSPDGATGNTVVLAERGFSECTHYWEVVVHQMKTSDMLVGITVGCKLVQQLRGSATTIPWLATKWVSASYNQTGAIYCGPLNRSPSQYYAKFKTGSVLGFRLDADRREMAVYCDAVPQVVVTHLPALNPGQLYYPAASVYFPGDSLEMRMGDCPPPPPESLSRISYSPSP</sequence>
<dbReference type="PROSITE" id="PS50181">
    <property type="entry name" value="FBOX"/>
    <property type="match status" value="1"/>
</dbReference>
<evidence type="ECO:0000313" key="5">
    <source>
        <dbReference type="Proteomes" id="UP001141327"/>
    </source>
</evidence>
<dbReference type="InterPro" id="IPR036047">
    <property type="entry name" value="F-box-like_dom_sf"/>
</dbReference>
<dbReference type="InterPro" id="IPR013320">
    <property type="entry name" value="ConA-like_dom_sf"/>
</dbReference>
<dbReference type="CDD" id="cd11709">
    <property type="entry name" value="SPRY"/>
    <property type="match status" value="1"/>
</dbReference>
<dbReference type="InterPro" id="IPR001870">
    <property type="entry name" value="B30.2/SPRY"/>
</dbReference>
<dbReference type="InterPro" id="IPR043136">
    <property type="entry name" value="B30.2/SPRY_sf"/>
</dbReference>
<dbReference type="SUPFAM" id="SSF81383">
    <property type="entry name" value="F-box domain"/>
    <property type="match status" value="1"/>
</dbReference>
<dbReference type="SUPFAM" id="SSF49899">
    <property type="entry name" value="Concanavalin A-like lectins/glucanases"/>
    <property type="match status" value="1"/>
</dbReference>
<dbReference type="Gene3D" id="2.60.120.920">
    <property type="match status" value="1"/>
</dbReference>
<evidence type="ECO:0000256" key="1">
    <source>
        <dbReference type="SAM" id="MobiDB-lite"/>
    </source>
</evidence>
<dbReference type="Pfam" id="PF12937">
    <property type="entry name" value="F-box-like"/>
    <property type="match status" value="1"/>
</dbReference>
<evidence type="ECO:0008006" key="6">
    <source>
        <dbReference type="Google" id="ProtNLM"/>
    </source>
</evidence>
<dbReference type="PROSITE" id="PS50188">
    <property type="entry name" value="B302_SPRY"/>
    <property type="match status" value="1"/>
</dbReference>
<gene>
    <name evidence="4" type="ORF">PAPYR_12598</name>
</gene>
<keyword evidence="5" id="KW-1185">Reference proteome</keyword>
<proteinExistence type="predicted"/>
<feature type="domain" description="B30.2/SPRY" evidence="3">
    <location>
        <begin position="65"/>
        <end position="262"/>
    </location>
</feature>
<protein>
    <recommendedName>
        <fullName evidence="6">F-box protein</fullName>
    </recommendedName>
</protein>
<feature type="domain" description="F-box" evidence="2">
    <location>
        <begin position="5"/>
        <end position="51"/>
    </location>
</feature>
<comment type="caution">
    <text evidence="4">The sequence shown here is derived from an EMBL/GenBank/DDBJ whole genome shotgun (WGS) entry which is preliminary data.</text>
</comment>